<dbReference type="InterPro" id="IPR036291">
    <property type="entry name" value="NAD(P)-bd_dom_sf"/>
</dbReference>
<comment type="caution">
    <text evidence="1">The sequence shown here is derived from an EMBL/GenBank/DDBJ whole genome shotgun (WGS) entry which is preliminary data.</text>
</comment>
<gene>
    <name evidence="1" type="ORF">EHO65_03315</name>
</gene>
<name>A0A4R9HB10_9LEPT</name>
<organism evidence="1 2">
    <name type="scientific">Leptospira andrefontaineae</name>
    <dbReference type="NCBI Taxonomy" id="2484976"/>
    <lineage>
        <taxon>Bacteria</taxon>
        <taxon>Pseudomonadati</taxon>
        <taxon>Spirochaetota</taxon>
        <taxon>Spirochaetia</taxon>
        <taxon>Leptospirales</taxon>
        <taxon>Leptospiraceae</taxon>
        <taxon>Leptospira</taxon>
    </lineage>
</organism>
<evidence type="ECO:0000313" key="1">
    <source>
        <dbReference type="EMBL" id="TGK43681.1"/>
    </source>
</evidence>
<proteinExistence type="predicted"/>
<accession>A0A4R9HB10</accession>
<dbReference type="SUPFAM" id="SSF51735">
    <property type="entry name" value="NAD(P)-binding Rossmann-fold domains"/>
    <property type="match status" value="1"/>
</dbReference>
<protein>
    <submittedName>
        <fullName evidence="1">Oxidoreductase</fullName>
    </submittedName>
</protein>
<dbReference type="CDD" id="cd05250">
    <property type="entry name" value="CC3_like_SDR_a"/>
    <property type="match status" value="1"/>
</dbReference>
<dbReference type="Gene3D" id="3.40.50.720">
    <property type="entry name" value="NAD(P)-binding Rossmann-like Domain"/>
    <property type="match status" value="1"/>
</dbReference>
<sequence>MNHRVAIIAGGTGLVGGELVQELLIDPSWDKVYLLVRKPLEWTHSKLELILTDWEKLNEFPEGVVTDAFCTLGTTIGKAGSKENFKKVDLEYPIRFAKVAKEKGVKSFFIVTALGSDPNSFVFYNQVKGEVEAEISKLGFETFGIFRPSLLEGDRKEFRLGEKIGSKLAFLINPLLLGPLKKYRSIHAKTVARSMLNLAWSGKKGNHIIESDKIAVLGSSSARGNLENLI</sequence>
<dbReference type="RefSeq" id="WP_135772762.1">
    <property type="nucleotide sequence ID" value="NZ_RQEY01000005.1"/>
</dbReference>
<dbReference type="EMBL" id="RQEY01000005">
    <property type="protein sequence ID" value="TGK43681.1"/>
    <property type="molecule type" value="Genomic_DNA"/>
</dbReference>
<dbReference type="PANTHER" id="PTHR14097:SF7">
    <property type="entry name" value="OXIDOREDUCTASE HTATIP2"/>
    <property type="match status" value="1"/>
</dbReference>
<dbReference type="OrthoDB" id="9798632at2"/>
<reference evidence="1" key="1">
    <citation type="journal article" date="2019" name="PLoS Negl. Trop. Dis.">
        <title>Revisiting the worldwide diversity of Leptospira species in the environment.</title>
        <authorList>
            <person name="Vincent A.T."/>
            <person name="Schiettekatte O."/>
            <person name="Bourhy P."/>
            <person name="Veyrier F.J."/>
            <person name="Picardeau M."/>
        </authorList>
    </citation>
    <scope>NUCLEOTIDE SEQUENCE [LARGE SCALE GENOMIC DNA]</scope>
    <source>
        <strain evidence="1">201800301</strain>
    </source>
</reference>
<evidence type="ECO:0000313" key="2">
    <source>
        <dbReference type="Proteomes" id="UP000298097"/>
    </source>
</evidence>
<dbReference type="AlphaFoldDB" id="A0A4R9HB10"/>
<dbReference type="Proteomes" id="UP000298097">
    <property type="component" value="Unassembled WGS sequence"/>
</dbReference>
<keyword evidence="2" id="KW-1185">Reference proteome</keyword>
<dbReference type="PANTHER" id="PTHR14097">
    <property type="entry name" value="OXIDOREDUCTASE HTATIP2"/>
    <property type="match status" value="1"/>
</dbReference>